<dbReference type="InterPro" id="IPR036869">
    <property type="entry name" value="J_dom_sf"/>
</dbReference>
<keyword evidence="2" id="KW-1133">Transmembrane helix</keyword>
<keyword evidence="2" id="KW-0472">Membrane</keyword>
<comment type="caution">
    <text evidence="4">The sequence shown here is derived from an EMBL/GenBank/DDBJ whole genome shotgun (WGS) entry which is preliminary data.</text>
</comment>
<evidence type="ECO:0000256" key="2">
    <source>
        <dbReference type="SAM" id="Phobius"/>
    </source>
</evidence>
<dbReference type="AlphaFoldDB" id="A0A813I334"/>
<evidence type="ECO:0000313" key="5">
    <source>
        <dbReference type="Proteomes" id="UP000626109"/>
    </source>
</evidence>
<evidence type="ECO:0000256" key="1">
    <source>
        <dbReference type="SAM" id="MobiDB-lite"/>
    </source>
</evidence>
<dbReference type="GO" id="GO:0051082">
    <property type="term" value="F:unfolded protein binding"/>
    <property type="evidence" value="ECO:0007669"/>
    <property type="project" value="TreeGrafter"/>
</dbReference>
<dbReference type="SUPFAM" id="SSF46565">
    <property type="entry name" value="Chaperone J-domain"/>
    <property type="match status" value="1"/>
</dbReference>
<evidence type="ECO:0000259" key="3">
    <source>
        <dbReference type="PROSITE" id="PS50076"/>
    </source>
</evidence>
<feature type="compositionally biased region" description="Low complexity" evidence="1">
    <location>
        <begin position="20"/>
        <end position="34"/>
    </location>
</feature>
<name>A0A813I334_POLGL</name>
<gene>
    <name evidence="4" type="ORF">PGLA2088_LOCUS3135</name>
</gene>
<protein>
    <recommendedName>
        <fullName evidence="3">J domain-containing protein</fullName>
    </recommendedName>
</protein>
<reference evidence="4" key="1">
    <citation type="submission" date="2021-02" db="EMBL/GenBank/DDBJ databases">
        <authorList>
            <person name="Dougan E. K."/>
            <person name="Rhodes N."/>
            <person name="Thang M."/>
            <person name="Chan C."/>
        </authorList>
    </citation>
    <scope>NUCLEOTIDE SEQUENCE</scope>
</reference>
<keyword evidence="2" id="KW-0812">Transmembrane</keyword>
<dbReference type="PRINTS" id="PR00625">
    <property type="entry name" value="JDOMAIN"/>
</dbReference>
<dbReference type="Pfam" id="PF00226">
    <property type="entry name" value="DnaJ"/>
    <property type="match status" value="1"/>
</dbReference>
<dbReference type="PROSITE" id="PS50076">
    <property type="entry name" value="DNAJ_2"/>
    <property type="match status" value="1"/>
</dbReference>
<feature type="transmembrane region" description="Helical" evidence="2">
    <location>
        <begin position="50"/>
        <end position="74"/>
    </location>
</feature>
<accession>A0A813I334</accession>
<dbReference type="PANTHER" id="PTHR43096:SF10">
    <property type="entry name" value="CHAPERONE PROTEIN DNAJ A6, CHLOROPLASTIC"/>
    <property type="match status" value="1"/>
</dbReference>
<dbReference type="GO" id="GO:0005737">
    <property type="term" value="C:cytoplasm"/>
    <property type="evidence" value="ECO:0007669"/>
    <property type="project" value="TreeGrafter"/>
</dbReference>
<evidence type="ECO:0000313" key="4">
    <source>
        <dbReference type="EMBL" id="CAE8644527.1"/>
    </source>
</evidence>
<feature type="region of interest" description="Disordered" evidence="1">
    <location>
        <begin position="20"/>
        <end position="42"/>
    </location>
</feature>
<dbReference type="SMART" id="SM00271">
    <property type="entry name" value="DnaJ"/>
    <property type="match status" value="1"/>
</dbReference>
<dbReference type="EMBL" id="CAJNNW010002650">
    <property type="protein sequence ID" value="CAE8644527.1"/>
    <property type="molecule type" value="Genomic_DNA"/>
</dbReference>
<organism evidence="4 5">
    <name type="scientific">Polarella glacialis</name>
    <name type="common">Dinoflagellate</name>
    <dbReference type="NCBI Taxonomy" id="89957"/>
    <lineage>
        <taxon>Eukaryota</taxon>
        <taxon>Sar</taxon>
        <taxon>Alveolata</taxon>
        <taxon>Dinophyceae</taxon>
        <taxon>Suessiales</taxon>
        <taxon>Suessiaceae</taxon>
        <taxon>Polarella</taxon>
    </lineage>
</organism>
<proteinExistence type="predicted"/>
<dbReference type="Gene3D" id="1.10.287.110">
    <property type="entry name" value="DnaJ domain"/>
    <property type="match status" value="1"/>
</dbReference>
<feature type="transmembrane region" description="Helical" evidence="2">
    <location>
        <begin position="202"/>
        <end position="223"/>
    </location>
</feature>
<feature type="non-terminal residue" evidence="4">
    <location>
        <position position="1"/>
    </location>
</feature>
<dbReference type="CDD" id="cd06257">
    <property type="entry name" value="DnaJ"/>
    <property type="match status" value="1"/>
</dbReference>
<dbReference type="Proteomes" id="UP000626109">
    <property type="component" value="Unassembled WGS sequence"/>
</dbReference>
<feature type="domain" description="J" evidence="3">
    <location>
        <begin position="108"/>
        <end position="189"/>
    </location>
</feature>
<dbReference type="InterPro" id="IPR001623">
    <property type="entry name" value="DnaJ_domain"/>
</dbReference>
<dbReference type="GO" id="GO:0042026">
    <property type="term" value="P:protein refolding"/>
    <property type="evidence" value="ECO:0007669"/>
    <property type="project" value="TreeGrafter"/>
</dbReference>
<dbReference type="PANTHER" id="PTHR43096">
    <property type="entry name" value="DNAJ HOMOLOG 1, MITOCHONDRIAL-RELATED"/>
    <property type="match status" value="1"/>
</dbReference>
<sequence length="225" mass="24238">HSSLPSSAFAEIMASVERWSSASTERSGGSSQSRLPARARAQRTGGHGSGLLLAVWLAAAVACGVGSSLVSSFVSAAPPRRASSWKSGLSAAAKEGKTESLDGDTELDAWDVLGLPWNSEKDAIKKRFRKLVSTQHPDRRPDDPTAPAKFMRIRRAYEKLMGADSTVSELQQWAESNREWSKAARDFLGEDDSPPPPPEVPLPLYLGVAVLFTVMGVGTYWALNK</sequence>